<dbReference type="EMBL" id="JAHWGI010001053">
    <property type="protein sequence ID" value="KAK3921802.1"/>
    <property type="molecule type" value="Genomic_DNA"/>
</dbReference>
<feature type="compositionally biased region" description="Basic and acidic residues" evidence="1">
    <location>
        <begin position="466"/>
        <end position="477"/>
    </location>
</feature>
<evidence type="ECO:0000313" key="3">
    <source>
        <dbReference type="EMBL" id="KAK3917784.1"/>
    </source>
</evidence>
<organism evidence="3 5">
    <name type="scientific">Frankliniella fusca</name>
    <dbReference type="NCBI Taxonomy" id="407009"/>
    <lineage>
        <taxon>Eukaryota</taxon>
        <taxon>Metazoa</taxon>
        <taxon>Ecdysozoa</taxon>
        <taxon>Arthropoda</taxon>
        <taxon>Hexapoda</taxon>
        <taxon>Insecta</taxon>
        <taxon>Pterygota</taxon>
        <taxon>Neoptera</taxon>
        <taxon>Paraneoptera</taxon>
        <taxon>Thysanoptera</taxon>
        <taxon>Terebrantia</taxon>
        <taxon>Thripoidea</taxon>
        <taxon>Thripidae</taxon>
        <taxon>Frankliniella</taxon>
    </lineage>
</organism>
<evidence type="ECO:0000259" key="2">
    <source>
        <dbReference type="Pfam" id="PF25273"/>
    </source>
</evidence>
<feature type="domain" description="DUF7869" evidence="2">
    <location>
        <begin position="813"/>
        <end position="898"/>
    </location>
</feature>
<keyword evidence="3" id="KW-0436">Ligase</keyword>
<feature type="compositionally biased region" description="Polar residues" evidence="1">
    <location>
        <begin position="202"/>
        <end position="212"/>
    </location>
</feature>
<proteinExistence type="predicted"/>
<feature type="compositionally biased region" description="Low complexity" evidence="1">
    <location>
        <begin position="392"/>
        <end position="407"/>
    </location>
</feature>
<feature type="compositionally biased region" description="Polar residues" evidence="1">
    <location>
        <begin position="332"/>
        <end position="341"/>
    </location>
</feature>
<feature type="compositionally biased region" description="Polar residues" evidence="1">
    <location>
        <begin position="290"/>
        <end position="300"/>
    </location>
</feature>
<evidence type="ECO:0000256" key="1">
    <source>
        <dbReference type="SAM" id="MobiDB-lite"/>
    </source>
</evidence>
<evidence type="ECO:0000313" key="4">
    <source>
        <dbReference type="EMBL" id="KAK3921802.1"/>
    </source>
</evidence>
<dbReference type="GO" id="GO:0016874">
    <property type="term" value="F:ligase activity"/>
    <property type="evidence" value="ECO:0007669"/>
    <property type="project" value="UniProtKB-KW"/>
</dbReference>
<feature type="compositionally biased region" description="Low complexity" evidence="1">
    <location>
        <begin position="436"/>
        <end position="446"/>
    </location>
</feature>
<dbReference type="AlphaFoldDB" id="A0AAE1HAZ0"/>
<dbReference type="Proteomes" id="UP001219518">
    <property type="component" value="Unassembled WGS sequence"/>
</dbReference>
<dbReference type="PANTHER" id="PTHR10773:SF19">
    <property type="match status" value="1"/>
</dbReference>
<dbReference type="InterPro" id="IPR057191">
    <property type="entry name" value="DUF7869"/>
</dbReference>
<feature type="region of interest" description="Disordered" evidence="1">
    <location>
        <begin position="243"/>
        <end position="274"/>
    </location>
</feature>
<reference evidence="3" key="1">
    <citation type="submission" date="2021-07" db="EMBL/GenBank/DDBJ databases">
        <authorList>
            <person name="Catto M.A."/>
            <person name="Jacobson A."/>
            <person name="Kennedy G."/>
            <person name="Labadie P."/>
            <person name="Hunt B.G."/>
            <person name="Srinivasan R."/>
        </authorList>
    </citation>
    <scope>NUCLEOTIDE SEQUENCE</scope>
    <source>
        <strain evidence="3">PL_HMW_Pooled</strain>
        <tissue evidence="3">Head</tissue>
    </source>
</reference>
<sequence length="1073" mass="121072">MLPINRKVFYKGRDSDGDSSQTECRWTAKCTADSSVNVPPTDLGDDLSSALSPPTSGFSSPWNASVTTSPGIFPPIVSKVNTRFTRSLFKKNLIHLFDEQASPLRESELVSLPSLKPANKCTTWIKSVASASAQNRCQANKENQDVLSPRSKRLSELCHRSRNKKKDAAVTPNPKLHHITSHIRSPELLGDNYKDVGDEQSSRLTHTYSSQKDAVVTPSHKTDHISCSPDLFEDCSEVVGDEQSRLTHTHSSQKDAVTASIVTPSPKNDHISCSPDLFEDCSEVVRDEQSIPNPTNSSENGAAVIPNPLTDHVNCQINSPGLIEDDSKEEQSILTSHSTSPEEIIAGRPQRRCNQIARVIENRTSDDEGQQYGSYFGDHAFDSGDSDAYQPSRTSSASSRDSSSSNSDDSKELENRKTKKKPSRRTVDRLSEELDLSSPDSPDSPDVQPLTSSDSQPCLTPTATEKPARQKGTTEKIRKNRKLRNSGQEYTTLKGKVIAGREMKPLSACRMKCATKLNEEGRIEIFNEYWALNDFNLRVTYIANHVFQMEKKTSRKRVEGSSRNRSCTLKYELEQDNTRIQVCKKCFLDTLSENDGFVKRALLNKNKSYSGVTRSDQRGQKSSSKKCAQSVVDCINNHISSFPKYVSHYGRSQSNKQYLGADLSLNQMYRLYLENDNNPKVSRSTYLREFNKTGLKFKPPAVDTCNKCDSLKQALKHCTNEEEKALLEEQRRTHQQKSEAAYAAKKADKDLAKGDPSKQVLMFDLEQVLPCPLLSSGETFYKRQLSVYNLTVYNCSTKMGTNYMWSEVDAGRGANEIASCITRYLNEEVKEPVTHITMYSDTCSGQNKNSHMCAALIATVKNHPSLKVIDHKFLVPGHTYMECDQVHAQIEKKKKKTTLELHHPRDWYNFIRTVPYNNSHLLVREMKQEHFLNFASLLQMKNNGPLVMRAKDEDGEPFLFSSVQWFRYRRENSTTVLFKKDLQTETSFKNLNFRRRGKMGNDALKPEVCHRQMLPISVNKKNDLLSLLPQINPVYHSFYEKLPSSANHKDLDPDCIPQSVDVAEDLLEEIANQ</sequence>
<accession>A0AAE1HAZ0</accession>
<dbReference type="Pfam" id="PF25273">
    <property type="entry name" value="DUF7869"/>
    <property type="match status" value="1"/>
</dbReference>
<evidence type="ECO:0000313" key="5">
    <source>
        <dbReference type="Proteomes" id="UP001219518"/>
    </source>
</evidence>
<name>A0AAE1HAZ0_9NEOP</name>
<keyword evidence="5" id="KW-1185">Reference proteome</keyword>
<protein>
    <submittedName>
        <fullName evidence="3">Proline--tRNA ligase</fullName>
    </submittedName>
</protein>
<dbReference type="PANTHER" id="PTHR10773">
    <property type="entry name" value="DNA-DIRECTED RNA POLYMERASES I, II, AND III SUBUNIT RPABC2"/>
    <property type="match status" value="1"/>
</dbReference>
<gene>
    <name evidence="3" type="ORF">KUF71_007229</name>
    <name evidence="4" type="ORF">KUF71_010978</name>
</gene>
<reference evidence="3" key="2">
    <citation type="journal article" date="2023" name="BMC Genomics">
        <title>Pest status, molecular evolution, and epigenetic factors derived from the genome assembly of Frankliniella fusca, a thysanopteran phytovirus vector.</title>
        <authorList>
            <person name="Catto M.A."/>
            <person name="Labadie P.E."/>
            <person name="Jacobson A.L."/>
            <person name="Kennedy G.G."/>
            <person name="Srinivasan R."/>
            <person name="Hunt B.G."/>
        </authorList>
    </citation>
    <scope>NUCLEOTIDE SEQUENCE</scope>
    <source>
        <strain evidence="3">PL_HMW_Pooled</strain>
    </source>
</reference>
<dbReference type="EMBL" id="JAHWGI010000789">
    <property type="protein sequence ID" value="KAK3917784.1"/>
    <property type="molecule type" value="Genomic_DNA"/>
</dbReference>
<feature type="compositionally biased region" description="Polar residues" evidence="1">
    <location>
        <begin position="449"/>
        <end position="463"/>
    </location>
</feature>
<feature type="region of interest" description="Disordered" evidence="1">
    <location>
        <begin position="196"/>
        <end position="223"/>
    </location>
</feature>
<comment type="caution">
    <text evidence="3">The sequence shown here is derived from an EMBL/GenBank/DDBJ whole genome shotgun (WGS) entry which is preliminary data.</text>
</comment>
<feature type="region of interest" description="Disordered" evidence="1">
    <location>
        <begin position="287"/>
        <end position="488"/>
    </location>
</feature>